<keyword evidence="1" id="KW-0695">RNA-directed DNA polymerase</keyword>
<protein>
    <submittedName>
        <fullName evidence="1">Reverse transcriptase domain-containing protein</fullName>
    </submittedName>
</protein>
<reference evidence="2" key="1">
    <citation type="journal article" date="2023" name="Hortic. Res.">
        <title>A chromosome-level phased genome enabling allele-level studies in sweet orange: a case study on citrus Huanglongbing tolerance.</title>
        <authorList>
            <person name="Wu B."/>
            <person name="Yu Q."/>
            <person name="Deng Z."/>
            <person name="Duan Y."/>
            <person name="Luo F."/>
            <person name="Gmitter F. Jr."/>
        </authorList>
    </citation>
    <scope>NUCLEOTIDE SEQUENCE [LARGE SCALE GENOMIC DNA]</scope>
    <source>
        <strain evidence="2">cv. Valencia</strain>
    </source>
</reference>
<dbReference type="EMBL" id="CM039178">
    <property type="protein sequence ID" value="KAH9680916.1"/>
    <property type="molecule type" value="Genomic_DNA"/>
</dbReference>
<proteinExistence type="predicted"/>
<comment type="caution">
    <text evidence="1">The sequence shown here is derived from an EMBL/GenBank/DDBJ whole genome shotgun (WGS) entry which is preliminary data.</text>
</comment>
<keyword evidence="2" id="KW-1185">Reference proteome</keyword>
<dbReference type="Proteomes" id="UP000829398">
    <property type="component" value="Chromosome 9"/>
</dbReference>
<keyword evidence="1" id="KW-0808">Transferase</keyword>
<evidence type="ECO:0000313" key="2">
    <source>
        <dbReference type="Proteomes" id="UP000829398"/>
    </source>
</evidence>
<sequence>MNDFLEMPFTPEEVEEALTQMCPTKAPGPDGLPAVFYQKHWQTVKQGVLSTCLHILNNQGDVAPLNHTYIALIPKKGKPRKVTNFRPISLCNVIYRIVAKAIANRLKHVLPNIISPMQSAFIPNRLITDNIIVGYECLHKIRHCKGRKNGLVALKLDVSKAYDRLEWEFLEQTMKSLGFSQNWISLIMRCISSVTSSVIVNGAVSRVIRPQRGLRQGCPLSPYLFIIGAEAFSSLLQQAEHQRLIHGLSFGKELKISHLLFADDSLVFTRASVTDCQNLKRIFDCYSAASGQLFNLDKSSMFLSGNIQAGQAATIKDIFQLNIVSRHEKYLGLPSMIGRKRSSFFTDIKLKIHNKVSNWQHKFFSVGGKEVLIKAAAQAIPAYAMSRILQFPDSLVARTLQARYFQHKDFMKASLGSNPSFIWRSILWGRQVISKGYRWRIGNEDALVAELINAEHEWNEGLIHRHFAKTDAEAIVKILLPRRPMKEEVMWHYDRKGQYLVKSGYQIALNLKFPARPTSSAAEQNQWNTIWMLTLPEKIRIFAWRTAKNLLPSAENLWKRKVIQEPVCQFCNNKLETVFHALVGCKVVQKIWKITRFEDDLKDCVDQDILSLLIVKESPQVTVSKAEAVLEAFRRTQIPAATHIDKQRSPMLKAWNPPQKGFYKVNVDAATNSEKQIAGLGAVIRDEDGNVIAAAVKVSKFYGDVCFAEAEAVEWGLQVARNACIKSLIVESDAQEIVKLPVPLAPNSKLKQFRFENMWLREPDYKEIVKTSWNNT</sequence>
<evidence type="ECO:0000313" key="1">
    <source>
        <dbReference type="EMBL" id="KAH9680916.1"/>
    </source>
</evidence>
<organism evidence="1 2">
    <name type="scientific">Citrus sinensis</name>
    <name type="common">Sweet orange</name>
    <name type="synonym">Citrus aurantium var. sinensis</name>
    <dbReference type="NCBI Taxonomy" id="2711"/>
    <lineage>
        <taxon>Eukaryota</taxon>
        <taxon>Viridiplantae</taxon>
        <taxon>Streptophyta</taxon>
        <taxon>Embryophyta</taxon>
        <taxon>Tracheophyta</taxon>
        <taxon>Spermatophyta</taxon>
        <taxon>Magnoliopsida</taxon>
        <taxon>eudicotyledons</taxon>
        <taxon>Gunneridae</taxon>
        <taxon>Pentapetalae</taxon>
        <taxon>rosids</taxon>
        <taxon>malvids</taxon>
        <taxon>Sapindales</taxon>
        <taxon>Rutaceae</taxon>
        <taxon>Aurantioideae</taxon>
        <taxon>Citrus</taxon>
    </lineage>
</organism>
<keyword evidence="1" id="KW-0548">Nucleotidyltransferase</keyword>
<accession>A0ACB8I393</accession>
<name>A0ACB8I393_CITSI</name>
<gene>
    <name evidence="1" type="ORF">KPL71_026735</name>
</gene>